<keyword evidence="1" id="KW-0472">Membrane</keyword>
<reference evidence="2" key="1">
    <citation type="journal article" date="2021" name="PeerJ">
        <title>Extensive microbial diversity within the chicken gut microbiome revealed by metagenomics and culture.</title>
        <authorList>
            <person name="Gilroy R."/>
            <person name="Ravi A."/>
            <person name="Getino M."/>
            <person name="Pursley I."/>
            <person name="Horton D.L."/>
            <person name="Alikhan N.F."/>
            <person name="Baker D."/>
            <person name="Gharbi K."/>
            <person name="Hall N."/>
            <person name="Watson M."/>
            <person name="Adriaenssens E.M."/>
            <person name="Foster-Nyarko E."/>
            <person name="Jarju S."/>
            <person name="Secka A."/>
            <person name="Antonio M."/>
            <person name="Oren A."/>
            <person name="Chaudhuri R.R."/>
            <person name="La Ragione R."/>
            <person name="Hildebrand F."/>
            <person name="Pallen M.J."/>
        </authorList>
    </citation>
    <scope>NUCLEOTIDE SEQUENCE</scope>
    <source>
        <strain evidence="2">ChiBcec15-1070</strain>
    </source>
</reference>
<dbReference type="EMBL" id="DXHL01000013">
    <property type="protein sequence ID" value="HIW10320.1"/>
    <property type="molecule type" value="Genomic_DNA"/>
</dbReference>
<sequence length="151" mass="17329">METQNPRKQNPYRVPDGYFSDLRHTLRERIAADVEAQMAPPPTLWQRVKGLVGFAAAFGCLVLFATIGYYFTGYQAQQQEQLALQQDDVTEALLAYQFYSEDLEALELYMTEDPEVEAQQQEQFAADVTEYLDRYGYGLYLEAALNGEEPY</sequence>
<name>A0A9D1QDL6_9BACT</name>
<gene>
    <name evidence="2" type="ORF">H9888_02350</name>
</gene>
<organism evidence="2 3">
    <name type="scientific">Candidatus Rikenella faecigallinarum</name>
    <dbReference type="NCBI Taxonomy" id="2838745"/>
    <lineage>
        <taxon>Bacteria</taxon>
        <taxon>Pseudomonadati</taxon>
        <taxon>Bacteroidota</taxon>
        <taxon>Bacteroidia</taxon>
        <taxon>Bacteroidales</taxon>
        <taxon>Rikenellaceae</taxon>
        <taxon>Rikenella</taxon>
    </lineage>
</organism>
<dbReference type="AlphaFoldDB" id="A0A9D1QDL6"/>
<keyword evidence="1" id="KW-1133">Transmembrane helix</keyword>
<keyword evidence="1" id="KW-0812">Transmembrane</keyword>
<dbReference type="Proteomes" id="UP000823926">
    <property type="component" value="Unassembled WGS sequence"/>
</dbReference>
<evidence type="ECO:0000313" key="2">
    <source>
        <dbReference type="EMBL" id="HIW10320.1"/>
    </source>
</evidence>
<evidence type="ECO:0000256" key="1">
    <source>
        <dbReference type="SAM" id="Phobius"/>
    </source>
</evidence>
<evidence type="ECO:0000313" key="3">
    <source>
        <dbReference type="Proteomes" id="UP000823926"/>
    </source>
</evidence>
<proteinExistence type="predicted"/>
<accession>A0A9D1QDL6</accession>
<reference evidence="2" key="2">
    <citation type="submission" date="2021-04" db="EMBL/GenBank/DDBJ databases">
        <authorList>
            <person name="Gilroy R."/>
        </authorList>
    </citation>
    <scope>NUCLEOTIDE SEQUENCE</scope>
    <source>
        <strain evidence="2">ChiBcec15-1070</strain>
    </source>
</reference>
<feature type="transmembrane region" description="Helical" evidence="1">
    <location>
        <begin position="51"/>
        <end position="71"/>
    </location>
</feature>
<comment type="caution">
    <text evidence="2">The sequence shown here is derived from an EMBL/GenBank/DDBJ whole genome shotgun (WGS) entry which is preliminary data.</text>
</comment>
<protein>
    <submittedName>
        <fullName evidence="2">Uncharacterized protein</fullName>
    </submittedName>
</protein>